<keyword evidence="2" id="KW-1185">Reference proteome</keyword>
<proteinExistence type="predicted"/>
<dbReference type="EMBL" id="JBHSXX010000001">
    <property type="protein sequence ID" value="MFC6869343.1"/>
    <property type="molecule type" value="Genomic_DNA"/>
</dbReference>
<organism evidence="1 2">
    <name type="scientific">Haloechinothrix salitolerans</name>
    <dbReference type="NCBI Taxonomy" id="926830"/>
    <lineage>
        <taxon>Bacteria</taxon>
        <taxon>Bacillati</taxon>
        <taxon>Actinomycetota</taxon>
        <taxon>Actinomycetes</taxon>
        <taxon>Pseudonocardiales</taxon>
        <taxon>Pseudonocardiaceae</taxon>
        <taxon>Haloechinothrix</taxon>
    </lineage>
</organism>
<dbReference type="Proteomes" id="UP001596337">
    <property type="component" value="Unassembled WGS sequence"/>
</dbReference>
<sequence>MTTDASPTPAPQTDDIERLRDWLINEADTRGNAVVSVAPEDGVGGYCFTAGAWRKHGVPEAVVVGLPEQLATVLLDAYVDKAVMGVEFEPGVLYDGFFEGIPVAFEHVDPAYYPAFFGSAFVLYPDGDFPGMQIIVPTPEGSWPWDDDAPEGFARWQPVLNATGRPSFSLD</sequence>
<accession>A0ABW2C4B1</accession>
<reference evidence="2" key="1">
    <citation type="journal article" date="2019" name="Int. J. Syst. Evol. Microbiol.">
        <title>The Global Catalogue of Microorganisms (GCM) 10K type strain sequencing project: providing services to taxonomists for standard genome sequencing and annotation.</title>
        <authorList>
            <consortium name="The Broad Institute Genomics Platform"/>
            <consortium name="The Broad Institute Genome Sequencing Center for Infectious Disease"/>
            <person name="Wu L."/>
            <person name="Ma J."/>
        </authorList>
    </citation>
    <scope>NUCLEOTIDE SEQUENCE [LARGE SCALE GENOMIC DNA]</scope>
    <source>
        <strain evidence="2">KCTC 32255</strain>
    </source>
</reference>
<dbReference type="Pfam" id="PF14081">
    <property type="entry name" value="DUF4262"/>
    <property type="match status" value="1"/>
</dbReference>
<protein>
    <submittedName>
        <fullName evidence="1">DUF4262 domain-containing protein</fullName>
    </submittedName>
</protein>
<evidence type="ECO:0000313" key="1">
    <source>
        <dbReference type="EMBL" id="MFC6869343.1"/>
    </source>
</evidence>
<dbReference type="RefSeq" id="WP_345389841.1">
    <property type="nucleotide sequence ID" value="NZ_BAABLA010000003.1"/>
</dbReference>
<gene>
    <name evidence="1" type="ORF">ACFQGD_19550</name>
</gene>
<dbReference type="InterPro" id="IPR025358">
    <property type="entry name" value="DUF4262"/>
</dbReference>
<name>A0ABW2C4B1_9PSEU</name>
<evidence type="ECO:0000313" key="2">
    <source>
        <dbReference type="Proteomes" id="UP001596337"/>
    </source>
</evidence>
<comment type="caution">
    <text evidence="1">The sequence shown here is derived from an EMBL/GenBank/DDBJ whole genome shotgun (WGS) entry which is preliminary data.</text>
</comment>